<dbReference type="AlphaFoldDB" id="A0A3D9UZU9"/>
<dbReference type="EMBL" id="QTUC01000001">
    <property type="protein sequence ID" value="REF34797.1"/>
    <property type="molecule type" value="Genomic_DNA"/>
</dbReference>
<proteinExistence type="predicted"/>
<accession>A0A3D9UZU9</accession>
<evidence type="ECO:0000313" key="2">
    <source>
        <dbReference type="Proteomes" id="UP000256485"/>
    </source>
</evidence>
<dbReference type="OrthoDB" id="5241887at2"/>
<keyword evidence="2" id="KW-1185">Reference proteome</keyword>
<dbReference type="Pfam" id="PF11832">
    <property type="entry name" value="DUF3352"/>
    <property type="match status" value="1"/>
</dbReference>
<protein>
    <submittedName>
        <fullName evidence="1">Uncharacterized protein DUF3352</fullName>
    </submittedName>
</protein>
<sequence>MPPSEPKRGRAWLAAGVAALLVVAVGGGAWAFNALRSKGPQPEEVLPADAVAYVRMDLDPSADQKLNALRFFKKFPEVDKKLGDEEEDLRKTLWEAIASEDDDLKDLDYATDIEPWLGNRAAMAAVPAGDSGTEPVAVLHITDQEKAEEAVKKIRSEDDDTGVAFTDDYMVIADTQQIADDVVKAAAEKPLAENEDFRADMAALDSTGVLSFWADAKELANEVGDESMGQLGAASTQFDGRVVGALSFESNYAQLEARLRGGQIPEVQDKGIKLGELPESTVVGLSVAGAGASLEQNWSMVESALRASAGDQYNAVIDAARQQFGIELPGDLVTILGKEFTIALDEEGLADAVQGRASALPKVGFRSTPADVDQAKDVLDKVTNLLSAAGAPFQLGTATSSDAVALATSESYAQALVEEGGLSDTDAFRQVVANTENAQFGLFVDIDKLEQLAPSSMSNRDVIEPLKAVGMSGYTTDDGAAFTLRVLVN</sequence>
<organism evidence="1 2">
    <name type="scientific">Thermasporomyces composti</name>
    <dbReference type="NCBI Taxonomy" id="696763"/>
    <lineage>
        <taxon>Bacteria</taxon>
        <taxon>Bacillati</taxon>
        <taxon>Actinomycetota</taxon>
        <taxon>Actinomycetes</taxon>
        <taxon>Propionibacteriales</taxon>
        <taxon>Nocardioidaceae</taxon>
        <taxon>Thermasporomyces</taxon>
    </lineage>
</organism>
<dbReference type="RefSeq" id="WP_115848698.1">
    <property type="nucleotide sequence ID" value="NZ_QTUC01000001.1"/>
</dbReference>
<dbReference type="InterPro" id="IPR021787">
    <property type="entry name" value="DUF3352"/>
</dbReference>
<reference evidence="1 2" key="1">
    <citation type="submission" date="2018-08" db="EMBL/GenBank/DDBJ databases">
        <title>Sequencing the genomes of 1000 actinobacteria strains.</title>
        <authorList>
            <person name="Klenk H.-P."/>
        </authorList>
    </citation>
    <scope>NUCLEOTIDE SEQUENCE [LARGE SCALE GENOMIC DNA]</scope>
    <source>
        <strain evidence="1 2">DSM 22891</strain>
    </source>
</reference>
<comment type="caution">
    <text evidence="1">The sequence shown here is derived from an EMBL/GenBank/DDBJ whole genome shotgun (WGS) entry which is preliminary data.</text>
</comment>
<evidence type="ECO:0000313" key="1">
    <source>
        <dbReference type="EMBL" id="REF34797.1"/>
    </source>
</evidence>
<gene>
    <name evidence="1" type="ORF">DFJ64_0163</name>
</gene>
<dbReference type="Proteomes" id="UP000256485">
    <property type="component" value="Unassembled WGS sequence"/>
</dbReference>
<name>A0A3D9UZU9_THECX</name>